<keyword evidence="1" id="KW-0596">Phosphopantetheine</keyword>
<feature type="domain" description="Carrier" evidence="5">
    <location>
        <begin position="614"/>
        <end position="689"/>
    </location>
</feature>
<dbReference type="SMART" id="SM00823">
    <property type="entry name" value="PKS_PP"/>
    <property type="match status" value="1"/>
</dbReference>
<keyword evidence="4" id="KW-0511">Multifunctional enzyme</keyword>
<dbReference type="InterPro" id="IPR050091">
    <property type="entry name" value="PKS_NRPS_Biosynth_Enz"/>
</dbReference>
<dbReference type="SMART" id="SM00822">
    <property type="entry name" value="PKS_KR"/>
    <property type="match status" value="1"/>
</dbReference>
<evidence type="ECO:0000256" key="2">
    <source>
        <dbReference type="ARBA" id="ARBA00022553"/>
    </source>
</evidence>
<dbReference type="InterPro" id="IPR036291">
    <property type="entry name" value="NAD(P)-bd_dom_sf"/>
</dbReference>
<dbReference type="InterPro" id="IPR009081">
    <property type="entry name" value="PP-bd_ACP"/>
</dbReference>
<comment type="caution">
    <text evidence="6">The sequence shown here is derived from an EMBL/GenBank/DDBJ whole genome shotgun (WGS) entry which is preliminary data.</text>
</comment>
<reference evidence="6 7" key="1">
    <citation type="submission" date="2021-01" db="EMBL/GenBank/DDBJ databases">
        <title>WGS of actinomycetes isolated from Thailand.</title>
        <authorList>
            <person name="Thawai C."/>
        </authorList>
    </citation>
    <scope>NUCLEOTIDE SEQUENCE [LARGE SCALE GENOMIC DNA]</scope>
    <source>
        <strain evidence="6 7">CA1R205</strain>
    </source>
</reference>
<dbReference type="InterPro" id="IPR020806">
    <property type="entry name" value="PKS_PP-bd"/>
</dbReference>
<dbReference type="InterPro" id="IPR041618">
    <property type="entry name" value="PKS_DE"/>
</dbReference>
<dbReference type="PANTHER" id="PTHR43775:SF51">
    <property type="entry name" value="INACTIVE PHENOLPHTHIOCEROL SYNTHESIS POLYKETIDE SYNTHASE TYPE I PKS1-RELATED"/>
    <property type="match status" value="1"/>
</dbReference>
<evidence type="ECO:0000259" key="5">
    <source>
        <dbReference type="PROSITE" id="PS50075"/>
    </source>
</evidence>
<feature type="non-terminal residue" evidence="6">
    <location>
        <position position="1"/>
    </location>
</feature>
<dbReference type="Gene3D" id="1.10.1200.10">
    <property type="entry name" value="ACP-like"/>
    <property type="match status" value="1"/>
</dbReference>
<keyword evidence="3" id="KW-0808">Transferase</keyword>
<dbReference type="SUPFAM" id="SSF47336">
    <property type="entry name" value="ACP-like"/>
    <property type="match status" value="1"/>
</dbReference>
<dbReference type="Pfam" id="PF18369">
    <property type="entry name" value="PKS_DE"/>
    <property type="match status" value="1"/>
</dbReference>
<dbReference type="InterPro" id="IPR006162">
    <property type="entry name" value="Ppantetheine_attach_site"/>
</dbReference>
<keyword evidence="2" id="KW-0597">Phosphoprotein</keyword>
<sequence>LLEALAGIYVRGQDVDWAAYLAPSRPRRVELPTYAFQRDRYWVQPPIRPESENSFDVQDWADSGFWDAVERGDASELADLLALPGDESLTAVLPALSAWRRRDRERSAVEGWRYRVAWSPSADASGVLSGAWLVVVPAGLAGDAWVGECVTGLARSGAQPVMLELDADESGRERIAERLRDVLDGESGFAGVVSLLALAPGRDALFRSVPAGLALTLGLIQALGDAGVEAPLWCVTRAAVAVTGSERVIDLDQAQVWGLGRVAATEGTERWGGLIDLPEVVDARLVGRVAGVLASREAEGEVALRAAGVFGRRVVRAAGSGGGSWRVSGTVLVTGGTGGVGRHVARWLARAGAEHVLLASRRGPAADGVRELEAEVAELGARLSVVACDVGDRDAVAGVLAGVPAEVPLTAVVHAAGVLDDGVLDGLSVERFERVLRAKAEGARHLHELTRDLGLSAFVSFSSFSATVGGAGQGNYAAANAYVDSLAEVRRSEGLPATSIAWGPWAEAGMAAENALVSGRMERFGLPPMDPELAVKALEQALGGSETCPVITDVDWSRFAKELSGSRASALFSEIAEVRELYRTVGGSSEGGPAESTSALAETLTALPVAERESVLLDLIRKHTATVLGYAAQTGIDAERGFFEMGLDSLTAVELRNRLNTASGLRLPSTALFDYASPTALARHLLAELAPDQSAPENALPAEIDRLESVLSALREDDMARARAVVRLQSMLAKLSQAGAASGGLGAAGDDAVDDDLDGVSVDELFDVIDRELGDA</sequence>
<dbReference type="EMBL" id="JAERRF010000062">
    <property type="protein sequence ID" value="MBL1102720.1"/>
    <property type="molecule type" value="Genomic_DNA"/>
</dbReference>
<name>A0ABS1NRZ9_9ACTN</name>
<dbReference type="SUPFAM" id="SSF51735">
    <property type="entry name" value="NAD(P)-binding Rossmann-fold domains"/>
    <property type="match status" value="2"/>
</dbReference>
<dbReference type="PROSITE" id="PS50075">
    <property type="entry name" value="CARRIER"/>
    <property type="match status" value="1"/>
</dbReference>
<dbReference type="InterPro" id="IPR057326">
    <property type="entry name" value="KR_dom"/>
</dbReference>
<dbReference type="SMART" id="SM01294">
    <property type="entry name" value="PKS_PP_betabranch"/>
    <property type="match status" value="1"/>
</dbReference>
<dbReference type="Pfam" id="PF08659">
    <property type="entry name" value="KR"/>
    <property type="match status" value="1"/>
</dbReference>
<proteinExistence type="predicted"/>
<protein>
    <submittedName>
        <fullName evidence="6">SDR family NAD(P)-dependent oxidoreductase</fullName>
    </submittedName>
</protein>
<keyword evidence="7" id="KW-1185">Reference proteome</keyword>
<accession>A0ABS1NRZ9</accession>
<dbReference type="InterPro" id="IPR013968">
    <property type="entry name" value="PKS_KR"/>
</dbReference>
<organism evidence="6 7">
    <name type="scientific">Streptomyces coffeae</name>
    <dbReference type="NCBI Taxonomy" id="621382"/>
    <lineage>
        <taxon>Bacteria</taxon>
        <taxon>Bacillati</taxon>
        <taxon>Actinomycetota</taxon>
        <taxon>Actinomycetes</taxon>
        <taxon>Kitasatosporales</taxon>
        <taxon>Streptomycetaceae</taxon>
        <taxon>Streptomyces</taxon>
    </lineage>
</organism>
<dbReference type="RefSeq" id="WP_201883310.1">
    <property type="nucleotide sequence ID" value="NZ_JAERRF010000062.1"/>
</dbReference>
<dbReference type="CDD" id="cd08952">
    <property type="entry name" value="KR_1_SDR_x"/>
    <property type="match status" value="1"/>
</dbReference>
<dbReference type="PROSITE" id="PS00012">
    <property type="entry name" value="PHOSPHOPANTETHEINE"/>
    <property type="match status" value="1"/>
</dbReference>
<dbReference type="Pfam" id="PF00550">
    <property type="entry name" value="PP-binding"/>
    <property type="match status" value="1"/>
</dbReference>
<evidence type="ECO:0000256" key="3">
    <source>
        <dbReference type="ARBA" id="ARBA00022679"/>
    </source>
</evidence>
<dbReference type="Gene3D" id="3.40.50.720">
    <property type="entry name" value="NAD(P)-binding Rossmann-like Domain"/>
    <property type="match status" value="1"/>
</dbReference>
<evidence type="ECO:0000256" key="4">
    <source>
        <dbReference type="ARBA" id="ARBA00023268"/>
    </source>
</evidence>
<dbReference type="Gene3D" id="6.10.140.1830">
    <property type="match status" value="1"/>
</dbReference>
<dbReference type="InterPro" id="IPR036736">
    <property type="entry name" value="ACP-like_sf"/>
</dbReference>
<dbReference type="PANTHER" id="PTHR43775">
    <property type="entry name" value="FATTY ACID SYNTHASE"/>
    <property type="match status" value="1"/>
</dbReference>
<gene>
    <name evidence="6" type="ORF">JK363_40325</name>
</gene>
<dbReference type="Gene3D" id="3.30.70.3290">
    <property type="match status" value="1"/>
</dbReference>
<evidence type="ECO:0000256" key="1">
    <source>
        <dbReference type="ARBA" id="ARBA00022450"/>
    </source>
</evidence>
<evidence type="ECO:0000313" key="7">
    <source>
        <dbReference type="Proteomes" id="UP000634229"/>
    </source>
</evidence>
<dbReference type="Proteomes" id="UP000634229">
    <property type="component" value="Unassembled WGS sequence"/>
</dbReference>
<evidence type="ECO:0000313" key="6">
    <source>
        <dbReference type="EMBL" id="MBL1102720.1"/>
    </source>
</evidence>